<feature type="compositionally biased region" description="Polar residues" evidence="1">
    <location>
        <begin position="388"/>
        <end position="405"/>
    </location>
</feature>
<organism evidence="2">
    <name type="scientific">Percolomonas cosmopolitus</name>
    <dbReference type="NCBI Taxonomy" id="63605"/>
    <lineage>
        <taxon>Eukaryota</taxon>
        <taxon>Discoba</taxon>
        <taxon>Heterolobosea</taxon>
        <taxon>Tetramitia</taxon>
        <taxon>Eutetramitia</taxon>
        <taxon>Percolomonadidae</taxon>
        <taxon>Percolomonas</taxon>
    </lineage>
</organism>
<accession>A0A7S1PIJ4</accession>
<evidence type="ECO:0000313" key="2">
    <source>
        <dbReference type="EMBL" id="CAD9084614.1"/>
    </source>
</evidence>
<feature type="compositionally biased region" description="Polar residues" evidence="1">
    <location>
        <begin position="69"/>
        <end position="84"/>
    </location>
</feature>
<feature type="compositionally biased region" description="Basic residues" evidence="1">
    <location>
        <begin position="311"/>
        <end position="325"/>
    </location>
</feature>
<feature type="region of interest" description="Disordered" evidence="1">
    <location>
        <begin position="69"/>
        <end position="95"/>
    </location>
</feature>
<evidence type="ECO:0000256" key="1">
    <source>
        <dbReference type="SAM" id="MobiDB-lite"/>
    </source>
</evidence>
<protein>
    <submittedName>
        <fullName evidence="2">Uncharacterized protein</fullName>
    </submittedName>
</protein>
<dbReference type="AlphaFoldDB" id="A0A7S1PIJ4"/>
<sequence length="419" mass="48569">MSTMTKPSSTRTHPHLQSLHATQNALTNLIKKINAMDNPDAYTERLHAEERESELLCSAQYNTMSTEMINGTPENTPFSSVNQNQHRDNSYWDNPHKSKIAREKYQMEHGNNRFHAYYRQFLDLRKLDPLKKVHQHERRKFGHIAENFIDYVDNVTSQLTGEINSYGRKARMEDSLLEKEGNVRKSPMWDSIDSRRASIRSGDPRDSFHFSDTSASAGRMDDQYAYSSNGSPLNETMNSNDEWDSFKETLKEKDRKRREKLRTRAAIIDLKQRKNRDKTQGVQQDMVKRDIQNRLVKLQEKQRKSLERSRSRSKSRQRSRSKSPRASRTNAQENLRNEHNKRVFSPGANASREISLPSPRRTPSRKTPIHPPSPARPEVRVARRRPSNNEVSPARSSPATKRTNVKTGIPLIKEIDALL</sequence>
<feature type="compositionally biased region" description="Basic and acidic residues" evidence="1">
    <location>
        <begin position="195"/>
        <end position="209"/>
    </location>
</feature>
<proteinExistence type="predicted"/>
<name>A0A7S1PIJ4_9EUKA</name>
<feature type="compositionally biased region" description="Basic and acidic residues" evidence="1">
    <location>
        <begin position="286"/>
        <end position="310"/>
    </location>
</feature>
<dbReference type="EMBL" id="HBGD01009559">
    <property type="protein sequence ID" value="CAD9084614.1"/>
    <property type="molecule type" value="Transcribed_RNA"/>
</dbReference>
<reference evidence="2" key="1">
    <citation type="submission" date="2021-01" db="EMBL/GenBank/DDBJ databases">
        <authorList>
            <person name="Corre E."/>
            <person name="Pelletier E."/>
            <person name="Niang G."/>
            <person name="Scheremetjew M."/>
            <person name="Finn R."/>
            <person name="Kale V."/>
            <person name="Holt S."/>
            <person name="Cochrane G."/>
            <person name="Meng A."/>
            <person name="Brown T."/>
            <person name="Cohen L."/>
        </authorList>
    </citation>
    <scope>NUCLEOTIDE SEQUENCE</scope>
    <source>
        <strain evidence="2">WS</strain>
    </source>
</reference>
<gene>
    <name evidence="2" type="ORF">PCOS0759_LOCUS7868</name>
</gene>
<feature type="compositionally biased region" description="Basic and acidic residues" evidence="1">
    <location>
        <begin position="85"/>
        <end position="95"/>
    </location>
</feature>
<feature type="region of interest" description="Disordered" evidence="1">
    <location>
        <begin position="195"/>
        <end position="240"/>
    </location>
</feature>
<feature type="region of interest" description="Disordered" evidence="1">
    <location>
        <begin position="267"/>
        <end position="405"/>
    </location>
</feature>
<feature type="compositionally biased region" description="Polar residues" evidence="1">
    <location>
        <begin position="225"/>
        <end position="240"/>
    </location>
</feature>